<feature type="compositionally biased region" description="Polar residues" evidence="1">
    <location>
        <begin position="1627"/>
        <end position="1646"/>
    </location>
</feature>
<dbReference type="InterPro" id="IPR002589">
    <property type="entry name" value="Macro_dom"/>
</dbReference>
<dbReference type="SMART" id="SM00355">
    <property type="entry name" value="ZnF_C2H2"/>
    <property type="match status" value="5"/>
</dbReference>
<accession>A0A6A5U3D0</accession>
<dbReference type="PROSITE" id="PS51154">
    <property type="entry name" value="MACRO"/>
    <property type="match status" value="2"/>
</dbReference>
<feature type="compositionally biased region" description="Basic and acidic residues" evidence="1">
    <location>
        <begin position="2142"/>
        <end position="2160"/>
    </location>
</feature>
<protein>
    <recommendedName>
        <fullName evidence="2">Macro domain-containing protein</fullName>
    </recommendedName>
</protein>
<feature type="region of interest" description="Disordered" evidence="1">
    <location>
        <begin position="2142"/>
        <end position="2204"/>
    </location>
</feature>
<dbReference type="InterPro" id="IPR056223">
    <property type="entry name" value="PH_24"/>
</dbReference>
<proteinExistence type="predicted"/>
<dbReference type="InterPro" id="IPR058348">
    <property type="entry name" value="DUF8035"/>
</dbReference>
<feature type="domain" description="Macro" evidence="2">
    <location>
        <begin position="1168"/>
        <end position="1348"/>
    </location>
</feature>
<dbReference type="InterPro" id="IPR013087">
    <property type="entry name" value="Znf_C2H2_type"/>
</dbReference>
<dbReference type="PANTHER" id="PTHR11106">
    <property type="entry name" value="GANGLIOSIDE INDUCED DIFFERENTIATION ASSOCIATED PROTEIN 2-RELATED"/>
    <property type="match status" value="1"/>
</dbReference>
<reference evidence="3" key="1">
    <citation type="journal article" date="2020" name="Stud. Mycol.">
        <title>101 Dothideomycetes genomes: a test case for predicting lifestyles and emergence of pathogens.</title>
        <authorList>
            <person name="Haridas S."/>
            <person name="Albert R."/>
            <person name="Binder M."/>
            <person name="Bloem J."/>
            <person name="Labutti K."/>
            <person name="Salamov A."/>
            <person name="Andreopoulos B."/>
            <person name="Baker S."/>
            <person name="Barry K."/>
            <person name="Bills G."/>
            <person name="Bluhm B."/>
            <person name="Cannon C."/>
            <person name="Castanera R."/>
            <person name="Culley D."/>
            <person name="Daum C."/>
            <person name="Ezra D."/>
            <person name="Gonzalez J."/>
            <person name="Henrissat B."/>
            <person name="Kuo A."/>
            <person name="Liang C."/>
            <person name="Lipzen A."/>
            <person name="Lutzoni F."/>
            <person name="Magnuson J."/>
            <person name="Mondo S."/>
            <person name="Nolan M."/>
            <person name="Ohm R."/>
            <person name="Pangilinan J."/>
            <person name="Park H.-J."/>
            <person name="Ramirez L."/>
            <person name="Alfaro M."/>
            <person name="Sun H."/>
            <person name="Tritt A."/>
            <person name="Yoshinaga Y."/>
            <person name="Zwiers L.-H."/>
            <person name="Turgeon B."/>
            <person name="Goodwin S."/>
            <person name="Spatafora J."/>
            <person name="Crous P."/>
            <person name="Grigoriev I."/>
        </authorList>
    </citation>
    <scope>NUCLEOTIDE SEQUENCE</scope>
    <source>
        <strain evidence="3">CBS 675.92</strain>
    </source>
</reference>
<dbReference type="Gene3D" id="3.40.220.10">
    <property type="entry name" value="Leucine Aminopeptidase, subunit E, domain 1"/>
    <property type="match status" value="2"/>
</dbReference>
<feature type="region of interest" description="Disordered" evidence="1">
    <location>
        <begin position="98"/>
        <end position="132"/>
    </location>
</feature>
<dbReference type="Pfam" id="PF01661">
    <property type="entry name" value="Macro"/>
    <property type="match status" value="2"/>
</dbReference>
<feature type="region of interest" description="Disordered" evidence="1">
    <location>
        <begin position="1626"/>
        <end position="1691"/>
    </location>
</feature>
<feature type="region of interest" description="Disordered" evidence="1">
    <location>
        <begin position="2038"/>
        <end position="2064"/>
    </location>
</feature>
<feature type="compositionally biased region" description="Polar residues" evidence="1">
    <location>
        <begin position="1655"/>
        <end position="1672"/>
    </location>
</feature>
<dbReference type="EMBL" id="ML976989">
    <property type="protein sequence ID" value="KAF1957486.1"/>
    <property type="molecule type" value="Genomic_DNA"/>
</dbReference>
<dbReference type="Pfam" id="PF26118">
    <property type="entry name" value="DUF8035"/>
    <property type="match status" value="1"/>
</dbReference>
<gene>
    <name evidence="3" type="ORF">CC80DRAFT_443757</name>
</gene>
<dbReference type="OrthoDB" id="6133115at2759"/>
<evidence type="ECO:0000313" key="3">
    <source>
        <dbReference type="EMBL" id="KAF1957486.1"/>
    </source>
</evidence>
<feature type="domain" description="Macro" evidence="2">
    <location>
        <begin position="748"/>
        <end position="933"/>
    </location>
</feature>
<feature type="region of interest" description="Disordered" evidence="1">
    <location>
        <begin position="487"/>
        <end position="513"/>
    </location>
</feature>
<dbReference type="InterPro" id="IPR043472">
    <property type="entry name" value="Macro_dom-like"/>
</dbReference>
<dbReference type="Pfam" id="PF24345">
    <property type="entry name" value="PH_24"/>
    <property type="match status" value="1"/>
</dbReference>
<feature type="compositionally biased region" description="Acidic residues" evidence="1">
    <location>
        <begin position="107"/>
        <end position="128"/>
    </location>
</feature>
<name>A0A6A5U3D0_9PLEO</name>
<dbReference type="InterPro" id="IPR058925">
    <property type="entry name" value="zf-C2H2_AcuF"/>
</dbReference>
<organism evidence="3 4">
    <name type="scientific">Byssothecium circinans</name>
    <dbReference type="NCBI Taxonomy" id="147558"/>
    <lineage>
        <taxon>Eukaryota</taxon>
        <taxon>Fungi</taxon>
        <taxon>Dikarya</taxon>
        <taxon>Ascomycota</taxon>
        <taxon>Pezizomycotina</taxon>
        <taxon>Dothideomycetes</taxon>
        <taxon>Pleosporomycetidae</taxon>
        <taxon>Pleosporales</taxon>
        <taxon>Massarineae</taxon>
        <taxon>Massarinaceae</taxon>
        <taxon>Byssothecium</taxon>
    </lineage>
</organism>
<feature type="compositionally biased region" description="Polar residues" evidence="1">
    <location>
        <begin position="1682"/>
        <end position="1691"/>
    </location>
</feature>
<dbReference type="SMART" id="SM00506">
    <property type="entry name" value="A1pp"/>
    <property type="match status" value="2"/>
</dbReference>
<dbReference type="PANTHER" id="PTHR11106:SF27">
    <property type="entry name" value="MACRO DOMAIN-CONTAINING PROTEIN"/>
    <property type="match status" value="1"/>
</dbReference>
<feature type="region of interest" description="Disordered" evidence="1">
    <location>
        <begin position="683"/>
        <end position="711"/>
    </location>
</feature>
<dbReference type="SUPFAM" id="SSF52949">
    <property type="entry name" value="Macro domain-like"/>
    <property type="match status" value="2"/>
</dbReference>
<evidence type="ECO:0000259" key="2">
    <source>
        <dbReference type="PROSITE" id="PS51154"/>
    </source>
</evidence>
<evidence type="ECO:0000256" key="1">
    <source>
        <dbReference type="SAM" id="MobiDB-lite"/>
    </source>
</evidence>
<dbReference type="Proteomes" id="UP000800035">
    <property type="component" value="Unassembled WGS sequence"/>
</dbReference>
<sequence length="2245" mass="249176">MSAIRIATAANVRAFLNLTTAITTGDSDHALDYEALQDEIGRFRVWCGNIGALQKGHSSLDYRLRDSPLLSSNTLKLLAELKENLEAALDIVSGNRLPYEKQQKPDETDEDEVENDDFFSEDEDEDEPGAPKTELEMRFREFVDIIDNLYKLSVRIRQPTIRSRSLKAASYAPKDPETQIDILEQYAAFDLQHTWELVRHLRTPYAGANDIEKDEALIHRLARAVTLRRRQFKYWKRHRDKLGVSTIPEDAPIQPQVERPEQMNLHDTLEVQPGVTEQVIIKEAPSQKTGKTMLSGTEVTYHHQSLDDIVDSKSVTSYATTVRDASGRSIQLPPPPKAADGEKDFECPICYIICPSRYANQRSWKTHVLQDLQPYVCTYLDCDMPDQLFTSRRQWTEHEASHRKVWRCPEHSEAIFTSAAGLRDHFRREHSDSFPESQLDSIVKVGETTTVDLRTCPICHAPSDIHKIGNHIANHLERIAAFALPTSSHNDSDGASSQASRGSTDRTGSQNLSGVSFISDFDDDIHEDLQRSVIKNTTSLEATEGLPADLARSHQSNAEHNLSAELLSEVPNATQERLEMLFAQPPVTASAITGPASEDIVSEDKYDPAAVDSFVVYLRSLPNAGAVTCYAEANGRWVGNVSFKEEASVLNAINIFDRTRYPDVDLIRDEEYGTKLNFSFRQPRKTNRASSSPSDPVSEDEGANSDTSSTIFYGSRGREADHLWPIYTAFALPTLRSLYKTGHLLRQDATYAPKSAYNDCIAFYNHDITRLDVDAIVNSANRSLEVSQPDFTLNNIIHKAAGPDMRRECRAHPKIGTGQAIVTAGYKLPCRWVIHTARPNYSRSQATHQFKMLAECYRSALKLALERSFRTVAFPSLGSGGCGFPTWEAARIALRETRGFLDAHPSHLFHKIVFCVFSSVDEEAYRNLLPIYFPPVDGDLESAAADESGTNNAALSKQVSDTSNQLGKVAAELAEFRRHAAAFPGKVIEYLNGTKRILGSLGIMLLSPRAILDKQAVEHLNLLCTVMQAVTGSIAEITDVAEGKAALGQQSNQAIWDKYNSYMRTSQGIHVEGLLSLCQEFAQSLENVIVRNFDVPHEMTTISVRLGSWLVKTTGRGEQGVRDHFEEVMYTREFQRDTPAPGRTEVVKLHQIPSVSRLYQLRELEQKPTNSIPSTRFNHIVCLLRNDITQVEVDVIVNSTDIGFSGMGWLDHTVFRKAGLGMQEEFTAFGMCNEGDVKLTGAYQLPAKHVLHAVPPDTYRKTSKDVLRQIYREILQKAVSLKATSIAIPSIGTGMLNYPRRDCASLAMEEVKRFLESMDSSSPIEKIVFCVFGSSDELTYKSVLPVYFPPVDNNVNKALPADLFGSVGEAFRSGKQPANLAKRPLSQEEEVALEIFESHAQSCTTCASVNGVYTEGGSLCENGYTAAQRVLQLLHMDADQTVFSVPQGVEARRDRVEVPNVYLLGLELLSTVEMSSRAEGSKTPFVSPDLPWRGLAEHQKDTPLLGMIRPSMTLPEEPEKALAYVCTWSDILEEWRALQRHEASLHIYPGKLFAFVNERQTETQNPLLALGLTPEVSIEERIGTELVIDEAETLDESAFRPDGKVLLRCRSQITRDILIERLRHSAKSSAMGSTQDDPATLSSKSGVSHWLNLPSAPTSDPQQGDISASKQSKPGEDDKQSHPPSSTEDTLTVPNDMWICGVCHQGTDLTDMRCSVCGHARNATDFGPGQQYPENARDDISNLASQVLSYLRNPSNRDGVHEKTLMERFHVSIAAMTSVITELQKGYLIRRVTGSDGIWRATATSNLDPATRVLDVMRGLPWETNGIHEDILAQGLALAPESLKTALSVLEVSGSVRRIEGSKGRWVLAPGRDDVAGTMAPPKESISELESMILTNLISLTPQSVTSSTPAASTMAFGPRRPSMSSAMAQAQSASLARSYVGQFAPSVRTGLEAHHLPQEHALREHALAVALGVETSTVIGALMKLQTLGLVHQVEGRYKYGLWVATEEAWKLVGKESVPDTQLPPSTSELDNLRTTLSSVDLAQAPTPTRPRANTPTSRPSSPFEAVINLDEINVDDYFTYRDILGQSAGYTMIDRRLVSPEAVAEITENYEERGKDTVFVKHQQLTSKEVRRLAERTAEIRRRDKKGKDKVNEAKVNEAQEDAYFSQPGTDTKVPPPPPPAPRVKELSESEAQQQQKDAHERALRAQWLRMFGGEVDDEATLSEPMTKVVTDLFDGQLDYEDP</sequence>
<dbReference type="Pfam" id="PF26082">
    <property type="entry name" value="zf-C2H2_AcuF"/>
    <property type="match status" value="1"/>
</dbReference>
<keyword evidence="4" id="KW-1185">Reference proteome</keyword>
<feature type="compositionally biased region" description="Low complexity" evidence="1">
    <location>
        <begin position="2044"/>
        <end position="2064"/>
    </location>
</feature>
<evidence type="ECO:0000313" key="4">
    <source>
        <dbReference type="Proteomes" id="UP000800035"/>
    </source>
</evidence>